<reference evidence="2" key="1">
    <citation type="submission" date="2020-09" db="EMBL/GenBank/DDBJ databases">
        <title>A novel bacterium of genus Bacillus, isolated from South China Sea.</title>
        <authorList>
            <person name="Huang H."/>
            <person name="Mo K."/>
            <person name="Hu Y."/>
        </authorList>
    </citation>
    <scope>NUCLEOTIDE SEQUENCE</scope>
    <source>
        <strain evidence="2">IB182487</strain>
    </source>
</reference>
<dbReference type="PROSITE" id="PS51257">
    <property type="entry name" value="PROKAR_LIPOPROTEIN"/>
    <property type="match status" value="1"/>
</dbReference>
<feature type="chain" id="PRO_5039510594" description="YhcN/YlaJ family sporulation lipoprotein" evidence="1">
    <location>
        <begin position="28"/>
        <end position="228"/>
    </location>
</feature>
<dbReference type="Proteomes" id="UP000626844">
    <property type="component" value="Unassembled WGS sequence"/>
</dbReference>
<feature type="signal peptide" evidence="1">
    <location>
        <begin position="1"/>
        <end position="27"/>
    </location>
</feature>
<evidence type="ECO:0000256" key="1">
    <source>
        <dbReference type="SAM" id="SignalP"/>
    </source>
</evidence>
<name>A0A926NNU7_9BACI</name>
<evidence type="ECO:0008006" key="4">
    <source>
        <dbReference type="Google" id="ProtNLM"/>
    </source>
</evidence>
<keyword evidence="1" id="KW-0732">Signal</keyword>
<protein>
    <recommendedName>
        <fullName evidence="4">YhcN/YlaJ family sporulation lipoprotein</fullName>
    </recommendedName>
</protein>
<gene>
    <name evidence="2" type="ORF">IC621_24485</name>
</gene>
<keyword evidence="3" id="KW-1185">Reference proteome</keyword>
<dbReference type="RefSeq" id="WP_191162424.1">
    <property type="nucleotide sequence ID" value="NZ_JACXAI010000051.1"/>
</dbReference>
<accession>A0A926NNU7</accession>
<evidence type="ECO:0000313" key="2">
    <source>
        <dbReference type="EMBL" id="MBD1383348.1"/>
    </source>
</evidence>
<proteinExistence type="predicted"/>
<dbReference type="EMBL" id="JACXAI010000051">
    <property type="protein sequence ID" value="MBD1383348.1"/>
    <property type="molecule type" value="Genomic_DNA"/>
</dbReference>
<evidence type="ECO:0000313" key="3">
    <source>
        <dbReference type="Proteomes" id="UP000626844"/>
    </source>
</evidence>
<comment type="caution">
    <text evidence="2">The sequence shown here is derived from an EMBL/GenBank/DDBJ whole genome shotgun (WGS) entry which is preliminary data.</text>
</comment>
<organism evidence="2 3">
    <name type="scientific">Metabacillus arenae</name>
    <dbReference type="NCBI Taxonomy" id="2771434"/>
    <lineage>
        <taxon>Bacteria</taxon>
        <taxon>Bacillati</taxon>
        <taxon>Bacillota</taxon>
        <taxon>Bacilli</taxon>
        <taxon>Bacillales</taxon>
        <taxon>Bacillaceae</taxon>
        <taxon>Metabacillus</taxon>
    </lineage>
</organism>
<dbReference type="AlphaFoldDB" id="A0A926NNU7"/>
<sequence>MKRTCNKLMLPFIGVLLVLSACTNQQGAINGEQGVNNTEHHMDVSTNHDRSGDVIPSADRTKKMTTNEDGEVTSGMGKSVYSLIGSSGIHDGGISSHLESRLSGEGIPGIKVFVLDDTIILARAKPENTSTHYDDMQNQVLTGTEGMSGKGEEDGVKDIDYNVDDNLDHAKRIMEEAFGGQVQILTVTNSKAPVLIDKIKENLKNKTPSYNQLTNDINTLVQMTKEKS</sequence>